<evidence type="ECO:0000256" key="3">
    <source>
        <dbReference type="ARBA" id="ARBA00061308"/>
    </source>
</evidence>
<dbReference type="InterPro" id="IPR016024">
    <property type="entry name" value="ARM-type_fold"/>
</dbReference>
<evidence type="ECO:0000256" key="1">
    <source>
        <dbReference type="ARBA" id="ARBA00004496"/>
    </source>
</evidence>
<keyword evidence="2" id="KW-0963">Cytoplasm</keyword>
<dbReference type="PANTHER" id="PTHR21331">
    <property type="entry name" value="BRCA1-ASSOCIATED ATM ACTIVATOR 1"/>
    <property type="match status" value="1"/>
</dbReference>
<evidence type="ECO:0000313" key="5">
    <source>
        <dbReference type="Proteomes" id="UP000268093"/>
    </source>
</evidence>
<evidence type="ECO:0008006" key="6">
    <source>
        <dbReference type="Google" id="ProtNLM"/>
    </source>
</evidence>
<proteinExistence type="inferred from homology"/>
<dbReference type="GO" id="GO:0006974">
    <property type="term" value="P:DNA damage response"/>
    <property type="evidence" value="ECO:0007669"/>
    <property type="project" value="InterPro"/>
</dbReference>
<keyword evidence="5" id="KW-1185">Reference proteome</keyword>
<dbReference type="Gene3D" id="1.25.10.10">
    <property type="entry name" value="Leucine-rich Repeat Variant"/>
    <property type="match status" value="1"/>
</dbReference>
<dbReference type="GO" id="GO:0005737">
    <property type="term" value="C:cytoplasm"/>
    <property type="evidence" value="ECO:0007669"/>
    <property type="project" value="UniProtKB-SubCell"/>
</dbReference>
<dbReference type="InterPro" id="IPR038904">
    <property type="entry name" value="BRAT1"/>
</dbReference>
<comment type="caution">
    <text evidence="4">The sequence shown here is derived from an EMBL/GenBank/DDBJ whole genome shotgun (WGS) entry which is preliminary data.</text>
</comment>
<gene>
    <name evidence="4" type="ORF">BC936DRAFT_141619</name>
</gene>
<reference evidence="4 5" key="1">
    <citation type="journal article" date="2018" name="New Phytol.">
        <title>Phylogenomics of Endogonaceae and evolution of mycorrhizas within Mucoromycota.</title>
        <authorList>
            <person name="Chang Y."/>
            <person name="Desiro A."/>
            <person name="Na H."/>
            <person name="Sandor L."/>
            <person name="Lipzen A."/>
            <person name="Clum A."/>
            <person name="Barry K."/>
            <person name="Grigoriev I.V."/>
            <person name="Martin F.M."/>
            <person name="Stajich J.E."/>
            <person name="Smith M.E."/>
            <person name="Bonito G."/>
            <person name="Spatafora J.W."/>
        </authorList>
    </citation>
    <scope>NUCLEOTIDE SEQUENCE [LARGE SCALE GENOMIC DNA]</scope>
    <source>
        <strain evidence="4 5">GMNB39</strain>
    </source>
</reference>
<dbReference type="Proteomes" id="UP000268093">
    <property type="component" value="Unassembled WGS sequence"/>
</dbReference>
<organism evidence="4 5">
    <name type="scientific">Jimgerdemannia flammicorona</name>
    <dbReference type="NCBI Taxonomy" id="994334"/>
    <lineage>
        <taxon>Eukaryota</taxon>
        <taxon>Fungi</taxon>
        <taxon>Fungi incertae sedis</taxon>
        <taxon>Mucoromycota</taxon>
        <taxon>Mucoromycotina</taxon>
        <taxon>Endogonomycetes</taxon>
        <taxon>Endogonales</taxon>
        <taxon>Endogonaceae</taxon>
        <taxon>Jimgerdemannia</taxon>
    </lineage>
</organism>
<dbReference type="InterPro" id="IPR011989">
    <property type="entry name" value="ARM-like"/>
</dbReference>
<protein>
    <recommendedName>
        <fullName evidence="6">Armadillo-type protein</fullName>
    </recommendedName>
</protein>
<evidence type="ECO:0000256" key="2">
    <source>
        <dbReference type="ARBA" id="ARBA00022490"/>
    </source>
</evidence>
<dbReference type="OrthoDB" id="10057956at2759"/>
<comment type="similarity">
    <text evidence="3">Belongs to the BRAT1 family.</text>
</comment>
<comment type="subcellular location">
    <subcellularLocation>
        <location evidence="1">Cytoplasm</location>
    </subcellularLocation>
</comment>
<dbReference type="GO" id="GO:0005634">
    <property type="term" value="C:nucleus"/>
    <property type="evidence" value="ECO:0007669"/>
    <property type="project" value="TreeGrafter"/>
</dbReference>
<accession>A0A433A1X5</accession>
<dbReference type="EMBL" id="RBNI01020112">
    <property type="protein sequence ID" value="RUO96687.1"/>
    <property type="molecule type" value="Genomic_DNA"/>
</dbReference>
<dbReference type="PANTHER" id="PTHR21331:SF2">
    <property type="entry name" value="BRCA1-ASSOCIATED ATM ACTIVATOR 1"/>
    <property type="match status" value="1"/>
</dbReference>
<name>A0A433A1X5_9FUNG</name>
<dbReference type="SUPFAM" id="SSF48371">
    <property type="entry name" value="ARM repeat"/>
    <property type="match status" value="1"/>
</dbReference>
<sequence>MDEGFDKAARTLTTLLQDPEMECRGVTLLLEAFEAFLGNDALGPLLCEQPIADDFAEALNLKLYDVGWDVRDSVVEFVGRLFAKVDHSYPGVEFAIRYNLPLAVLDKITDSEAYVRASCLNTYQAIMKHPRGWDHILANQLQLKVVSHLPALLHDSEAFVRRAALEAMVCLVRDQSCGAVLMEGKEEVVSPADMAKIMDDMDWEVKIRGCQFLEALWDCDERSMDGNKRQRRGLAEDAGSNEMEDVPYQAAQPTWFYRMQGDQLLLEAVQDPARLVRQSILLILRRIHASLSPPLASASRKRASHAPTSAQDADLLCRIQQVDFDRLEASVSVEHLYQEAMEVDREGVDEEMMRVGEELQLDSLDLKISMDVD</sequence>
<dbReference type="AlphaFoldDB" id="A0A433A1X5"/>
<evidence type="ECO:0000313" key="4">
    <source>
        <dbReference type="EMBL" id="RUO96687.1"/>
    </source>
</evidence>